<proteinExistence type="inferred from homology"/>
<evidence type="ECO:0000313" key="9">
    <source>
        <dbReference type="Proteomes" id="UP001630127"/>
    </source>
</evidence>
<dbReference type="SUPFAM" id="SSF48264">
    <property type="entry name" value="Cytochrome P450"/>
    <property type="match status" value="1"/>
</dbReference>
<evidence type="ECO:0008006" key="10">
    <source>
        <dbReference type="Google" id="ProtNLM"/>
    </source>
</evidence>
<protein>
    <recommendedName>
        <fullName evidence="10">Cytochrome P450</fullName>
    </recommendedName>
</protein>
<dbReference type="GO" id="GO:0046872">
    <property type="term" value="F:metal ion binding"/>
    <property type="evidence" value="ECO:0007669"/>
    <property type="project" value="UniProtKB-KW"/>
</dbReference>
<evidence type="ECO:0000256" key="7">
    <source>
        <dbReference type="ARBA" id="ARBA00023033"/>
    </source>
</evidence>
<dbReference type="AlphaFoldDB" id="A0ABD3AT40"/>
<dbReference type="PANTHER" id="PTHR47950">
    <property type="entry name" value="CYTOCHROME P450, FAMILY 76, SUBFAMILY C, POLYPEPTIDE 5-RELATED"/>
    <property type="match status" value="1"/>
</dbReference>
<evidence type="ECO:0000256" key="2">
    <source>
        <dbReference type="ARBA" id="ARBA00010617"/>
    </source>
</evidence>
<comment type="cofactor">
    <cofactor evidence="1">
        <name>heme</name>
        <dbReference type="ChEBI" id="CHEBI:30413"/>
    </cofactor>
</comment>
<evidence type="ECO:0000256" key="4">
    <source>
        <dbReference type="ARBA" id="ARBA00022723"/>
    </source>
</evidence>
<gene>
    <name evidence="8" type="ORF">ACH5RR_002835</name>
</gene>
<evidence type="ECO:0000256" key="1">
    <source>
        <dbReference type="ARBA" id="ARBA00001971"/>
    </source>
</evidence>
<name>A0ABD3AT40_9GENT</name>
<keyword evidence="6" id="KW-0408">Iron</keyword>
<dbReference type="InterPro" id="IPR036396">
    <property type="entry name" value="Cyt_P450_sf"/>
</dbReference>
<dbReference type="Gene3D" id="1.10.630.10">
    <property type="entry name" value="Cytochrome P450"/>
    <property type="match status" value="1"/>
</dbReference>
<accession>A0ABD3AT40</accession>
<evidence type="ECO:0000256" key="6">
    <source>
        <dbReference type="ARBA" id="ARBA00023004"/>
    </source>
</evidence>
<dbReference type="InterPro" id="IPR002401">
    <property type="entry name" value="Cyt_P450_E_grp-I"/>
</dbReference>
<keyword evidence="5" id="KW-0560">Oxidoreductase</keyword>
<keyword evidence="4" id="KW-0479">Metal-binding</keyword>
<dbReference type="EMBL" id="JBJUIK010000002">
    <property type="protein sequence ID" value="KAL3534374.1"/>
    <property type="molecule type" value="Genomic_DNA"/>
</dbReference>
<evidence type="ECO:0000256" key="5">
    <source>
        <dbReference type="ARBA" id="ARBA00023002"/>
    </source>
</evidence>
<dbReference type="GO" id="GO:0004497">
    <property type="term" value="F:monooxygenase activity"/>
    <property type="evidence" value="ECO:0007669"/>
    <property type="project" value="UniProtKB-KW"/>
</dbReference>
<keyword evidence="3" id="KW-0349">Heme</keyword>
<dbReference type="PRINTS" id="PR00385">
    <property type="entry name" value="P450"/>
</dbReference>
<dbReference type="Pfam" id="PF00067">
    <property type="entry name" value="p450"/>
    <property type="match status" value="1"/>
</dbReference>
<organism evidence="8 9">
    <name type="scientific">Cinchona calisaya</name>
    <dbReference type="NCBI Taxonomy" id="153742"/>
    <lineage>
        <taxon>Eukaryota</taxon>
        <taxon>Viridiplantae</taxon>
        <taxon>Streptophyta</taxon>
        <taxon>Embryophyta</taxon>
        <taxon>Tracheophyta</taxon>
        <taxon>Spermatophyta</taxon>
        <taxon>Magnoliopsida</taxon>
        <taxon>eudicotyledons</taxon>
        <taxon>Gunneridae</taxon>
        <taxon>Pentapetalae</taxon>
        <taxon>asterids</taxon>
        <taxon>lamiids</taxon>
        <taxon>Gentianales</taxon>
        <taxon>Rubiaceae</taxon>
        <taxon>Cinchonoideae</taxon>
        <taxon>Cinchoneae</taxon>
        <taxon>Cinchona</taxon>
    </lineage>
</organism>
<comment type="similarity">
    <text evidence="2">Belongs to the cytochrome P450 family.</text>
</comment>
<keyword evidence="7" id="KW-0503">Monooxygenase</keyword>
<dbReference type="InterPro" id="IPR001128">
    <property type="entry name" value="Cyt_P450"/>
</dbReference>
<reference evidence="8 9" key="1">
    <citation type="submission" date="2024-11" db="EMBL/GenBank/DDBJ databases">
        <title>A near-complete genome assembly of Cinchona calisaya.</title>
        <authorList>
            <person name="Lian D.C."/>
            <person name="Zhao X.W."/>
            <person name="Wei L."/>
        </authorList>
    </citation>
    <scope>NUCLEOTIDE SEQUENCE [LARGE SCALE GENOMIC DNA]</scope>
    <source>
        <tissue evidence="8">Nenye</tissue>
    </source>
</reference>
<dbReference type="PANTHER" id="PTHR47950:SF49">
    <property type="entry name" value="CYTOCHROME P450"/>
    <property type="match status" value="1"/>
</dbReference>
<evidence type="ECO:0000256" key="3">
    <source>
        <dbReference type="ARBA" id="ARBA00022617"/>
    </source>
</evidence>
<dbReference type="PRINTS" id="PR00463">
    <property type="entry name" value="EP450I"/>
</dbReference>
<dbReference type="Proteomes" id="UP001630127">
    <property type="component" value="Unassembled WGS sequence"/>
</dbReference>
<keyword evidence="9" id="KW-1185">Reference proteome</keyword>
<sequence length="259" mass="29457">MSIRFVPQLANEIAHDKTSSIVLAKECNQRWRSLRGFAHTELFSAQALEWLSQMRLDKAKKMLDFLSLKNGQLVKIADVLFATNANILANAIVSQDNIEDLGNIEDLKMSTSRIIEFGFPGLVDMYRELFASSETLTTTLEWAMAELITNKEAFSKLRDELTQATKGTKTTLLTDGIDLTSLPYLQACIKETLRLHPPTPFLLPRCALKTCHVMNFRIPKDSLVLVNAYATGRDPKTWEDSLNFKPERFLWWRRGSVES</sequence>
<evidence type="ECO:0000313" key="8">
    <source>
        <dbReference type="EMBL" id="KAL3534374.1"/>
    </source>
</evidence>
<comment type="caution">
    <text evidence="8">The sequence shown here is derived from an EMBL/GenBank/DDBJ whole genome shotgun (WGS) entry which is preliminary data.</text>
</comment>